<dbReference type="KEGG" id="hsal:JMJ58_14125"/>
<dbReference type="SUPFAM" id="SSF46785">
    <property type="entry name" value="Winged helix' DNA-binding domain"/>
    <property type="match status" value="1"/>
</dbReference>
<dbReference type="InterPro" id="IPR055771">
    <property type="entry name" value="DUF7347"/>
</dbReference>
<proteinExistence type="predicted"/>
<dbReference type="Proteomes" id="UP000637819">
    <property type="component" value="Chromosome"/>
</dbReference>
<feature type="domain" description="DUF7347" evidence="1">
    <location>
        <begin position="15"/>
        <end position="69"/>
    </location>
</feature>
<dbReference type="EMBL" id="CP069188">
    <property type="protein sequence ID" value="QRV14078.1"/>
    <property type="molecule type" value="Genomic_DNA"/>
</dbReference>
<dbReference type="InterPro" id="IPR036388">
    <property type="entry name" value="WH-like_DNA-bd_sf"/>
</dbReference>
<dbReference type="InterPro" id="IPR036390">
    <property type="entry name" value="WH_DNA-bd_sf"/>
</dbReference>
<dbReference type="Gene3D" id="1.10.10.10">
    <property type="entry name" value="Winged helix-like DNA-binding domain superfamily/Winged helix DNA-binding domain"/>
    <property type="match status" value="1"/>
</dbReference>
<name>A0A8T8DWV4_9EURY</name>
<gene>
    <name evidence="2" type="ORF">JMJ58_14125</name>
</gene>
<protein>
    <submittedName>
        <fullName evidence="2">Helix-turn-helix transcriptional regulator</fullName>
    </submittedName>
</protein>
<dbReference type="AlphaFoldDB" id="A0A8T8DWV4"/>
<evidence type="ECO:0000259" key="1">
    <source>
        <dbReference type="Pfam" id="PF24038"/>
    </source>
</evidence>
<accession>A0A8T8DWV4</accession>
<organism evidence="2 3">
    <name type="scientific">Haloterrigena salifodinae</name>
    <dbReference type="NCBI Taxonomy" id="2675099"/>
    <lineage>
        <taxon>Archaea</taxon>
        <taxon>Methanobacteriati</taxon>
        <taxon>Methanobacteriota</taxon>
        <taxon>Stenosarchaea group</taxon>
        <taxon>Halobacteria</taxon>
        <taxon>Halobacteriales</taxon>
        <taxon>Natrialbaceae</taxon>
        <taxon>Haloterrigena</taxon>
    </lineage>
</organism>
<evidence type="ECO:0000313" key="2">
    <source>
        <dbReference type="EMBL" id="QRV14078.1"/>
    </source>
</evidence>
<dbReference type="GeneID" id="62876283"/>
<keyword evidence="3" id="KW-1185">Reference proteome</keyword>
<dbReference type="RefSeq" id="WP_204746971.1">
    <property type="nucleotide sequence ID" value="NZ_CP069188.1"/>
</dbReference>
<dbReference type="Pfam" id="PF24038">
    <property type="entry name" value="DUF7347"/>
    <property type="match status" value="1"/>
</dbReference>
<evidence type="ECO:0000313" key="3">
    <source>
        <dbReference type="Proteomes" id="UP000637819"/>
    </source>
</evidence>
<reference evidence="2 3" key="1">
    <citation type="submission" date="2021-01" db="EMBL/GenBank/DDBJ databases">
        <title>Genome Sequence and Methylation Pattern of Haloterrigena salifodinae BOL5-1, An Extremely Halophilic Archaeon from a Bolivian Salt Mine.</title>
        <authorList>
            <person name="DasSarma P."/>
            <person name="Anton B.P."/>
            <person name="DasSarma S.L."/>
            <person name="von Ehrenheim H.A.L."/>
            <person name="Martinez F.L."/>
            <person name="Guzman D."/>
            <person name="Roberts R.J."/>
            <person name="DasSarma S."/>
        </authorList>
    </citation>
    <scope>NUCLEOTIDE SEQUENCE [LARGE SCALE GENOMIC DNA]</scope>
    <source>
        <strain evidence="2 3">BOL5-1</strain>
    </source>
</reference>
<sequence>MGETEPSRDRTAVDPEEAFRLLGHEIRVQILLALWRASDHALGFSELYDAVDVDDSGQFTYHLSKLEGRSRAGRTRDGLH</sequence>
<dbReference type="OrthoDB" id="8482at2157"/>